<name>A0A1L3SW47_9HYPH</name>
<dbReference type="STRING" id="1670800.BSQ44_21415"/>
<gene>
    <name evidence="1" type="ORF">BSQ44_21415</name>
</gene>
<sequence>MIKFIAAALWILGVTIGTIFFSYSASGEKHDSVAESPFLGELEYMKTDMLSVPVVKGGEVVGYFLSRFVYAIEPEKLKKLSLPADTLLVDQLYTYLFSNPQIDFADPAGLDVAAMRTELRDSINERVGADLVHEVLIEQIDYLTKEQIRDNALRRRDSNGGDNRPVFKAH</sequence>
<dbReference type="OrthoDB" id="7847400at2"/>
<accession>A0A1L3SW47</accession>
<protein>
    <submittedName>
        <fullName evidence="1">Uncharacterized protein</fullName>
    </submittedName>
</protein>
<evidence type="ECO:0000313" key="2">
    <source>
        <dbReference type="Proteomes" id="UP000182840"/>
    </source>
</evidence>
<evidence type="ECO:0000313" key="1">
    <source>
        <dbReference type="EMBL" id="APH73653.1"/>
    </source>
</evidence>
<organism evidence="1 2">
    <name type="scientific">Aquibium oceanicum</name>
    <dbReference type="NCBI Taxonomy" id="1670800"/>
    <lineage>
        <taxon>Bacteria</taxon>
        <taxon>Pseudomonadati</taxon>
        <taxon>Pseudomonadota</taxon>
        <taxon>Alphaproteobacteria</taxon>
        <taxon>Hyphomicrobiales</taxon>
        <taxon>Phyllobacteriaceae</taxon>
        <taxon>Aquibium</taxon>
    </lineage>
</organism>
<dbReference type="AlphaFoldDB" id="A0A1L3SW47"/>
<dbReference type="EMBL" id="CP018171">
    <property type="protein sequence ID" value="APH73653.1"/>
    <property type="molecule type" value="Genomic_DNA"/>
</dbReference>
<dbReference type="KEGG" id="meso:BSQ44_21415"/>
<reference evidence="2" key="1">
    <citation type="submission" date="2016-11" db="EMBL/GenBank/DDBJ databases">
        <title>Mesorhizobium oceanicum sp. nov., isolated from deep seawater in South China Sea.</title>
        <authorList>
            <person name="Fu G.-Y."/>
        </authorList>
    </citation>
    <scope>NUCLEOTIDE SEQUENCE [LARGE SCALE GENOMIC DNA]</scope>
    <source>
        <strain evidence="2">B7</strain>
    </source>
</reference>
<dbReference type="Proteomes" id="UP000182840">
    <property type="component" value="Chromosome"/>
</dbReference>
<keyword evidence="2" id="KW-1185">Reference proteome</keyword>
<dbReference type="RefSeq" id="WP_072607120.1">
    <property type="nucleotide sequence ID" value="NZ_CP018171.1"/>
</dbReference>
<proteinExistence type="predicted"/>